<keyword evidence="2" id="KW-0812">Transmembrane</keyword>
<dbReference type="EMBL" id="CP122979">
    <property type="protein sequence ID" value="WGI36447.1"/>
    <property type="molecule type" value="Genomic_DNA"/>
</dbReference>
<accession>A0ABY8LWE7</accession>
<organism evidence="5 6">
    <name type="scientific">Mesomycoplasma lagogenitalium</name>
    <dbReference type="NCBI Taxonomy" id="171286"/>
    <lineage>
        <taxon>Bacteria</taxon>
        <taxon>Bacillati</taxon>
        <taxon>Mycoplasmatota</taxon>
        <taxon>Mycoplasmoidales</taxon>
        <taxon>Metamycoplasmataceae</taxon>
        <taxon>Mesomycoplasma</taxon>
    </lineage>
</organism>
<sequence>MNENFKIEVEKRITDYDMEIINSFYLPLIGTSAVILFSHLNSKVKDNNFDYQTTITKNELFSQINIKEERFNKSKKFLEAVGLIRTFFSEYYNEYLILVKKPLEIDLILQNRLLMSKIEDKIGVENLEKLIAKFQPKSISKDEYEDVSAKFYEVFPINLESKSKIIFENNLETKHETKKTNSEKDDRNTEKYIEFLTKRVAKPSTVKKINKYLTHFNQKAINEIIDFCFKVNDKLNISYFETIAKDLIKKEIFEANYIKAELSEALDFKNKQTDIFKSKSSNDVEQPFFEDFSYTYDSSLNNTASMKLDDILSIIVQDEKDE</sequence>
<keyword evidence="2" id="KW-0472">Membrane</keyword>
<dbReference type="Proteomes" id="UP001179842">
    <property type="component" value="Chromosome"/>
</dbReference>
<dbReference type="Pfam" id="PF07261">
    <property type="entry name" value="DnaB_2"/>
    <property type="match status" value="1"/>
</dbReference>
<keyword evidence="6" id="KW-1185">Reference proteome</keyword>
<name>A0ABY8LWE7_9BACT</name>
<reference evidence="5" key="1">
    <citation type="submission" date="2023-04" db="EMBL/GenBank/DDBJ databases">
        <title>Completed genome of Mycoplasma lagogenitalium type strain 12MS.</title>
        <authorList>
            <person name="Spergser J."/>
        </authorList>
    </citation>
    <scope>NUCLEOTIDE SEQUENCE</scope>
    <source>
        <strain evidence="5">12MS</strain>
    </source>
</reference>
<keyword evidence="2" id="KW-1133">Transmembrane helix</keyword>
<dbReference type="InterPro" id="IPR058660">
    <property type="entry name" value="WHD_DnaB"/>
</dbReference>
<evidence type="ECO:0000259" key="4">
    <source>
        <dbReference type="Pfam" id="PF25888"/>
    </source>
</evidence>
<evidence type="ECO:0000259" key="3">
    <source>
        <dbReference type="Pfam" id="PF07261"/>
    </source>
</evidence>
<feature type="domain" description="Replicative helicase loading/DNA remodeling protein DnaB N-terminal winged helix" evidence="4">
    <location>
        <begin position="2"/>
        <end position="168"/>
    </location>
</feature>
<feature type="domain" description="DnaB/C C-terminal" evidence="3">
    <location>
        <begin position="196"/>
        <end position="260"/>
    </location>
</feature>
<proteinExistence type="inferred from homology"/>
<evidence type="ECO:0000313" key="5">
    <source>
        <dbReference type="EMBL" id="WGI36447.1"/>
    </source>
</evidence>
<evidence type="ECO:0000256" key="2">
    <source>
        <dbReference type="SAM" id="Phobius"/>
    </source>
</evidence>
<comment type="similarity">
    <text evidence="1">Belongs to the DnaB/DnaD family.</text>
</comment>
<evidence type="ECO:0000256" key="1">
    <source>
        <dbReference type="ARBA" id="ARBA00093462"/>
    </source>
</evidence>
<dbReference type="Pfam" id="PF25888">
    <property type="entry name" value="WHD_DnaB"/>
    <property type="match status" value="1"/>
</dbReference>
<protein>
    <submittedName>
        <fullName evidence="5">DnaD domain protein</fullName>
    </submittedName>
</protein>
<evidence type="ECO:0000313" key="6">
    <source>
        <dbReference type="Proteomes" id="UP001179842"/>
    </source>
</evidence>
<gene>
    <name evidence="5" type="ORF">QEG99_03195</name>
</gene>
<dbReference type="RefSeq" id="WP_280101748.1">
    <property type="nucleotide sequence ID" value="NZ_CP122979.1"/>
</dbReference>
<dbReference type="InterPro" id="IPR006343">
    <property type="entry name" value="DnaB/C_C"/>
</dbReference>
<feature type="transmembrane region" description="Helical" evidence="2">
    <location>
        <begin position="20"/>
        <end position="40"/>
    </location>
</feature>